<name>A0A6A6FIV1_9PEZI</name>
<sequence>MMRQEGVASSGFRLSLRFALSLPGIRIPYSFGLASPPFTRGMRRRSSILASSSSNFLAAS</sequence>
<accession>A0A6A6FIV1</accession>
<dbReference type="AlphaFoldDB" id="A0A6A6FIV1"/>
<gene>
    <name evidence="1" type="ORF">CERZMDRAFT_90614</name>
</gene>
<proteinExistence type="predicted"/>
<keyword evidence="2" id="KW-1185">Reference proteome</keyword>
<dbReference type="EMBL" id="ML992671">
    <property type="protein sequence ID" value="KAF2213333.1"/>
    <property type="molecule type" value="Genomic_DNA"/>
</dbReference>
<reference evidence="1" key="1">
    <citation type="journal article" date="2020" name="Stud. Mycol.">
        <title>101 Dothideomycetes genomes: a test case for predicting lifestyles and emergence of pathogens.</title>
        <authorList>
            <person name="Haridas S."/>
            <person name="Albert R."/>
            <person name="Binder M."/>
            <person name="Bloem J."/>
            <person name="Labutti K."/>
            <person name="Salamov A."/>
            <person name="Andreopoulos B."/>
            <person name="Baker S."/>
            <person name="Barry K."/>
            <person name="Bills G."/>
            <person name="Bluhm B."/>
            <person name="Cannon C."/>
            <person name="Castanera R."/>
            <person name="Culley D."/>
            <person name="Daum C."/>
            <person name="Ezra D."/>
            <person name="Gonzalez J."/>
            <person name="Henrissat B."/>
            <person name="Kuo A."/>
            <person name="Liang C."/>
            <person name="Lipzen A."/>
            <person name="Lutzoni F."/>
            <person name="Magnuson J."/>
            <person name="Mondo S."/>
            <person name="Nolan M."/>
            <person name="Ohm R."/>
            <person name="Pangilinan J."/>
            <person name="Park H.-J."/>
            <person name="Ramirez L."/>
            <person name="Alfaro M."/>
            <person name="Sun H."/>
            <person name="Tritt A."/>
            <person name="Yoshinaga Y."/>
            <person name="Zwiers L.-H."/>
            <person name="Turgeon B."/>
            <person name="Goodwin S."/>
            <person name="Spatafora J."/>
            <person name="Crous P."/>
            <person name="Grigoriev I."/>
        </authorList>
    </citation>
    <scope>NUCLEOTIDE SEQUENCE</scope>
    <source>
        <strain evidence="1">SCOH1-5</strain>
    </source>
</reference>
<dbReference type="Proteomes" id="UP000799539">
    <property type="component" value="Unassembled WGS sequence"/>
</dbReference>
<evidence type="ECO:0000313" key="1">
    <source>
        <dbReference type="EMBL" id="KAF2213333.1"/>
    </source>
</evidence>
<protein>
    <submittedName>
        <fullName evidence="1">Uncharacterized protein</fullName>
    </submittedName>
</protein>
<organism evidence="1 2">
    <name type="scientific">Cercospora zeae-maydis SCOH1-5</name>
    <dbReference type="NCBI Taxonomy" id="717836"/>
    <lineage>
        <taxon>Eukaryota</taxon>
        <taxon>Fungi</taxon>
        <taxon>Dikarya</taxon>
        <taxon>Ascomycota</taxon>
        <taxon>Pezizomycotina</taxon>
        <taxon>Dothideomycetes</taxon>
        <taxon>Dothideomycetidae</taxon>
        <taxon>Mycosphaerellales</taxon>
        <taxon>Mycosphaerellaceae</taxon>
        <taxon>Cercospora</taxon>
    </lineage>
</organism>
<evidence type="ECO:0000313" key="2">
    <source>
        <dbReference type="Proteomes" id="UP000799539"/>
    </source>
</evidence>